<dbReference type="Proteomes" id="UP001499863">
    <property type="component" value="Unassembled WGS sequence"/>
</dbReference>
<organism evidence="4 5">
    <name type="scientific">Kitasatospora putterlickiae</name>
    <dbReference type="NCBI Taxonomy" id="221725"/>
    <lineage>
        <taxon>Bacteria</taxon>
        <taxon>Bacillati</taxon>
        <taxon>Actinomycetota</taxon>
        <taxon>Actinomycetes</taxon>
        <taxon>Kitasatosporales</taxon>
        <taxon>Streptomycetaceae</taxon>
        <taxon>Kitasatospora</taxon>
    </lineage>
</organism>
<keyword evidence="5" id="KW-1185">Reference proteome</keyword>
<dbReference type="InterPro" id="IPR018929">
    <property type="entry name" value="DUF2510"/>
</dbReference>
<name>A0ABN1YGH0_9ACTN</name>
<evidence type="ECO:0000256" key="1">
    <source>
        <dbReference type="SAM" id="MobiDB-lite"/>
    </source>
</evidence>
<feature type="compositionally biased region" description="Low complexity" evidence="1">
    <location>
        <begin position="84"/>
        <end position="97"/>
    </location>
</feature>
<accession>A0ABN1YGH0</accession>
<evidence type="ECO:0000313" key="5">
    <source>
        <dbReference type="Proteomes" id="UP001499863"/>
    </source>
</evidence>
<proteinExistence type="predicted"/>
<evidence type="ECO:0000256" key="2">
    <source>
        <dbReference type="SAM" id="Phobius"/>
    </source>
</evidence>
<feature type="compositionally biased region" description="Low complexity" evidence="1">
    <location>
        <begin position="161"/>
        <end position="184"/>
    </location>
</feature>
<gene>
    <name evidence="4" type="ORF">GCM10009639_64440</name>
</gene>
<sequence>MTDPACIERHPAGYGHAVSNSTPPGWYPVPGADGTAGHERWWDGTAWTSDVRPVQAGGGQIADAPTQVSWQNPGQPAAPPPPSYGYGAPQQGQPGYGYPAQNPPAYGYPPDAFPPPSRPNRMKTGTAVGIGVAVLAVVGVVAAIALNSGGDGPSANPTPPVTTVTVTDTPSPTAPAPTTTTTRPVSPPPTTAPRPSPVVKDTVADPQHAITVPVFEGWEANTSGTHSTVFLGTGQYTCPGGGNCIRGQFSVEKDTISGSTARAAAEAAMPAYAAAIFNDITSHTDAGSSSTTVAGISGYAVRWHVVTADGGKGYILLVAVPAKGGGYVAFEGGVDDAAGAPDPSVLDQILKGVKQDTSAADDSNT</sequence>
<dbReference type="EMBL" id="BAAAKJ010000431">
    <property type="protein sequence ID" value="GAA1412282.1"/>
    <property type="molecule type" value="Genomic_DNA"/>
</dbReference>
<evidence type="ECO:0000259" key="3">
    <source>
        <dbReference type="Pfam" id="PF10708"/>
    </source>
</evidence>
<feature type="region of interest" description="Disordered" evidence="1">
    <location>
        <begin position="55"/>
        <end position="97"/>
    </location>
</feature>
<feature type="transmembrane region" description="Helical" evidence="2">
    <location>
        <begin position="127"/>
        <end position="146"/>
    </location>
</feature>
<dbReference type="Pfam" id="PF10708">
    <property type="entry name" value="DUF2510"/>
    <property type="match status" value="1"/>
</dbReference>
<feature type="compositionally biased region" description="Pro residues" evidence="1">
    <location>
        <begin position="185"/>
        <end position="196"/>
    </location>
</feature>
<feature type="region of interest" description="Disordered" evidence="1">
    <location>
        <begin position="148"/>
        <end position="199"/>
    </location>
</feature>
<evidence type="ECO:0000313" key="4">
    <source>
        <dbReference type="EMBL" id="GAA1412282.1"/>
    </source>
</evidence>
<keyword evidence="2" id="KW-1133">Transmembrane helix</keyword>
<keyword evidence="2" id="KW-0812">Transmembrane</keyword>
<reference evidence="4 5" key="1">
    <citation type="journal article" date="2019" name="Int. J. Syst. Evol. Microbiol.">
        <title>The Global Catalogue of Microorganisms (GCM) 10K type strain sequencing project: providing services to taxonomists for standard genome sequencing and annotation.</title>
        <authorList>
            <consortium name="The Broad Institute Genomics Platform"/>
            <consortium name="The Broad Institute Genome Sequencing Center for Infectious Disease"/>
            <person name="Wu L."/>
            <person name="Ma J."/>
        </authorList>
    </citation>
    <scope>NUCLEOTIDE SEQUENCE [LARGE SCALE GENOMIC DNA]</scope>
    <source>
        <strain evidence="4 5">JCM 12393</strain>
    </source>
</reference>
<comment type="caution">
    <text evidence="4">The sequence shown here is derived from an EMBL/GenBank/DDBJ whole genome shotgun (WGS) entry which is preliminary data.</text>
</comment>
<feature type="domain" description="DUF2510" evidence="3">
    <location>
        <begin position="24"/>
        <end position="57"/>
    </location>
</feature>
<protein>
    <submittedName>
        <fullName evidence="4">DUF2510 domain-containing protein</fullName>
    </submittedName>
</protein>
<keyword evidence="2" id="KW-0472">Membrane</keyword>